<reference evidence="10 11" key="1">
    <citation type="journal article" date="2010" name="J. Bacteriol.">
        <title>Genome sequences of Oceanicola granulosus HTCC2516(T) and Oceanicola batsensis HTCC2597(TDelta).</title>
        <authorList>
            <person name="Thrash J.C."/>
            <person name="Cho J.C."/>
            <person name="Vergin K.L."/>
            <person name="Giovannoni S.J."/>
        </authorList>
    </citation>
    <scope>NUCLEOTIDE SEQUENCE [LARGE SCALE GENOMIC DNA]</scope>
    <source>
        <strain evidence="11">ATCC BAA-861 / DSM 15982 / KCTC 12143 / HTCC2516</strain>
    </source>
</reference>
<keyword evidence="11" id="KW-1185">Reference proteome</keyword>
<keyword evidence="8" id="KW-1133">Transmembrane helix</keyword>
<comment type="caution">
    <text evidence="10">The sequence shown here is derived from an EMBL/GenBank/DDBJ whole genome shotgun (WGS) entry which is preliminary data.</text>
</comment>
<keyword evidence="5" id="KW-0547">Nucleotide-binding</keyword>
<dbReference type="Pfam" id="PF07568">
    <property type="entry name" value="HisKA_2"/>
    <property type="match status" value="1"/>
</dbReference>
<evidence type="ECO:0000256" key="1">
    <source>
        <dbReference type="ARBA" id="ARBA00000085"/>
    </source>
</evidence>
<organism evidence="10 11">
    <name type="scientific">Oceanicola granulosus (strain ATCC BAA-861 / DSM 15982 / KCTC 12143 / HTCC2516)</name>
    <dbReference type="NCBI Taxonomy" id="314256"/>
    <lineage>
        <taxon>Bacteria</taxon>
        <taxon>Pseudomonadati</taxon>
        <taxon>Pseudomonadota</taxon>
        <taxon>Alphaproteobacteria</taxon>
        <taxon>Rhodobacterales</taxon>
        <taxon>Roseobacteraceae</taxon>
        <taxon>Oceanicola</taxon>
    </lineage>
</organism>
<keyword evidence="6 10" id="KW-0418">Kinase</keyword>
<keyword evidence="3" id="KW-0597">Phosphoprotein</keyword>
<dbReference type="EMBL" id="AAOT01000003">
    <property type="protein sequence ID" value="EAR52495.1"/>
    <property type="molecule type" value="Genomic_DNA"/>
</dbReference>
<evidence type="ECO:0000313" key="10">
    <source>
        <dbReference type="EMBL" id="EAR52495.1"/>
    </source>
</evidence>
<dbReference type="STRING" id="314256.OG2516_05288"/>
<evidence type="ECO:0000259" key="9">
    <source>
        <dbReference type="Pfam" id="PF07568"/>
    </source>
</evidence>
<dbReference type="GO" id="GO:0005524">
    <property type="term" value="F:ATP binding"/>
    <property type="evidence" value="ECO:0007669"/>
    <property type="project" value="UniProtKB-KW"/>
</dbReference>
<evidence type="ECO:0000256" key="5">
    <source>
        <dbReference type="ARBA" id="ARBA00022741"/>
    </source>
</evidence>
<sequence length="545" mass="60195">MSMVLLPLGLIAVVQTREYERESLRRSELALLALTERATASESVLIENAVGAASGLSSVIDLLDEDPAVCSERMVDFLRDSPEFVFAGFVPLDGQMVCSSAGRPLDMTMSSLYETLSEEPRRQVTASADGAISGEWVIVVTEPVFDGEEYIGWVSISIPHRLLGREQTEPLVSNQSRPMQMVTFNARGEVLSRAAGMAQSGLEDLPEQPLEALAAEGARAFTARNREGERRIYAVTPVVPDTVFALGVWDIEDRTLGGLPSGLAAVLFPAIMWIASLAVGSLAMHWLVIVHVQRLQQKMRSFGRSRRLVETPARAGIPSEFREMDAEFMAMAENVMRDEAQLENAVREKNILLKEIHHRVKNNLQLLSSITSMKRRKVQSDEARTVLSRLQDRILSLAAIHRNLYQSEDMSAVNAGQLIHDITTQQGIGRGGGKLDLDIDEVFLVPPQAVPFSLMLAETLSYGRPEEGEVIVSLKWQGEGVRLTVVSPPPGQEEFEELGLIGDHFIDALADQLGGRPERDFLDDGRRRLTLDFVPLEALPDTLDY</sequence>
<evidence type="ECO:0000313" key="11">
    <source>
        <dbReference type="Proteomes" id="UP000003635"/>
    </source>
</evidence>
<name>Q2CIU4_OCEGH</name>
<accession>Q2CIU4</accession>
<dbReference type="eggNOG" id="COG3920">
    <property type="taxonomic scope" value="Bacteria"/>
</dbReference>
<dbReference type="HOGENOM" id="CLU_024378_1_0_5"/>
<feature type="domain" description="Signal transduction histidine kinase subgroup 2 dimerisation and phosphoacceptor" evidence="9">
    <location>
        <begin position="355"/>
        <end position="424"/>
    </location>
</feature>
<evidence type="ECO:0000256" key="3">
    <source>
        <dbReference type="ARBA" id="ARBA00022553"/>
    </source>
</evidence>
<dbReference type="EC" id="2.7.13.3" evidence="2"/>
<dbReference type="Proteomes" id="UP000003635">
    <property type="component" value="Unassembled WGS sequence"/>
</dbReference>
<keyword evidence="7" id="KW-0067">ATP-binding</keyword>
<evidence type="ECO:0000256" key="4">
    <source>
        <dbReference type="ARBA" id="ARBA00022679"/>
    </source>
</evidence>
<dbReference type="CDD" id="cd18773">
    <property type="entry name" value="PDC1_HK_sensor"/>
    <property type="match status" value="1"/>
</dbReference>
<evidence type="ECO:0000256" key="7">
    <source>
        <dbReference type="ARBA" id="ARBA00022840"/>
    </source>
</evidence>
<dbReference type="InterPro" id="IPR011495">
    <property type="entry name" value="Sig_transdc_His_kin_sub2_dim/P"/>
</dbReference>
<keyword evidence="8" id="KW-0812">Transmembrane</keyword>
<protein>
    <recommendedName>
        <fullName evidence="2">histidine kinase</fullName>
        <ecNumber evidence="2">2.7.13.3</ecNumber>
    </recommendedName>
</protein>
<dbReference type="GO" id="GO:0004673">
    <property type="term" value="F:protein histidine kinase activity"/>
    <property type="evidence" value="ECO:0007669"/>
    <property type="project" value="UniProtKB-EC"/>
</dbReference>
<dbReference type="AlphaFoldDB" id="Q2CIU4"/>
<comment type="catalytic activity">
    <reaction evidence="1">
        <text>ATP + protein L-histidine = ADP + protein N-phospho-L-histidine.</text>
        <dbReference type="EC" id="2.7.13.3"/>
    </reaction>
</comment>
<keyword evidence="8" id="KW-0472">Membrane</keyword>
<evidence type="ECO:0000256" key="2">
    <source>
        <dbReference type="ARBA" id="ARBA00012438"/>
    </source>
</evidence>
<evidence type="ECO:0000256" key="6">
    <source>
        <dbReference type="ARBA" id="ARBA00022777"/>
    </source>
</evidence>
<dbReference type="PANTHER" id="PTHR41523:SF8">
    <property type="entry name" value="ETHYLENE RESPONSE SENSOR PROTEIN"/>
    <property type="match status" value="1"/>
</dbReference>
<dbReference type="Gene3D" id="3.30.450.20">
    <property type="entry name" value="PAS domain"/>
    <property type="match status" value="2"/>
</dbReference>
<dbReference type="PANTHER" id="PTHR41523">
    <property type="entry name" value="TWO-COMPONENT SYSTEM SENSOR PROTEIN"/>
    <property type="match status" value="1"/>
</dbReference>
<evidence type="ECO:0000256" key="8">
    <source>
        <dbReference type="SAM" id="Phobius"/>
    </source>
</evidence>
<feature type="transmembrane region" description="Helical" evidence="8">
    <location>
        <begin position="270"/>
        <end position="292"/>
    </location>
</feature>
<keyword evidence="4" id="KW-0808">Transferase</keyword>
<proteinExistence type="predicted"/>
<gene>
    <name evidence="10" type="ORF">OG2516_05288</name>
</gene>